<dbReference type="SUPFAM" id="SSF55874">
    <property type="entry name" value="ATPase domain of HSP90 chaperone/DNA topoisomerase II/histidine kinase"/>
    <property type="match status" value="1"/>
</dbReference>
<dbReference type="InterPro" id="IPR003594">
    <property type="entry name" value="HATPase_dom"/>
</dbReference>
<evidence type="ECO:0000259" key="3">
    <source>
        <dbReference type="Pfam" id="PF13581"/>
    </source>
</evidence>
<evidence type="ECO:0000256" key="2">
    <source>
        <dbReference type="SAM" id="MobiDB-lite"/>
    </source>
</evidence>
<keyword evidence="1" id="KW-0808">Transferase</keyword>
<organism evidence="4 5">
    <name type="scientific">Streptomyces thinghirensis</name>
    <dbReference type="NCBI Taxonomy" id="551547"/>
    <lineage>
        <taxon>Bacteria</taxon>
        <taxon>Bacillati</taxon>
        <taxon>Actinomycetota</taxon>
        <taxon>Actinomycetes</taxon>
        <taxon>Kitasatosporales</taxon>
        <taxon>Streptomycetaceae</taxon>
        <taxon>Streptomyces</taxon>
    </lineage>
</organism>
<dbReference type="Pfam" id="PF13581">
    <property type="entry name" value="HATPase_c_2"/>
    <property type="match status" value="1"/>
</dbReference>
<feature type="domain" description="Histidine kinase/HSP90-like ATPase" evidence="3">
    <location>
        <begin position="46"/>
        <end position="154"/>
    </location>
</feature>
<comment type="caution">
    <text evidence="4">The sequence shown here is derived from an EMBL/GenBank/DDBJ whole genome shotgun (WGS) entry which is preliminary data.</text>
</comment>
<dbReference type="InterPro" id="IPR036890">
    <property type="entry name" value="HATPase_C_sf"/>
</dbReference>
<dbReference type="EMBL" id="BAABJR010000004">
    <property type="protein sequence ID" value="GAA5206320.1"/>
    <property type="molecule type" value="Genomic_DNA"/>
</dbReference>
<evidence type="ECO:0000313" key="5">
    <source>
        <dbReference type="Proteomes" id="UP001499878"/>
    </source>
</evidence>
<dbReference type="PANTHER" id="PTHR35526">
    <property type="entry name" value="ANTI-SIGMA-F FACTOR RSBW-RELATED"/>
    <property type="match status" value="1"/>
</dbReference>
<protein>
    <recommendedName>
        <fullName evidence="3">Histidine kinase/HSP90-like ATPase domain-containing protein</fullName>
    </recommendedName>
</protein>
<proteinExistence type="predicted"/>
<dbReference type="PANTHER" id="PTHR35526:SF3">
    <property type="entry name" value="ANTI-SIGMA-F FACTOR RSBW"/>
    <property type="match status" value="1"/>
</dbReference>
<keyword evidence="1" id="KW-0418">Kinase</keyword>
<reference evidence="5" key="1">
    <citation type="journal article" date="2019" name="Int. J. Syst. Evol. Microbiol.">
        <title>The Global Catalogue of Microorganisms (GCM) 10K type strain sequencing project: providing services to taxonomists for standard genome sequencing and annotation.</title>
        <authorList>
            <consortium name="The Broad Institute Genomics Platform"/>
            <consortium name="The Broad Institute Genome Sequencing Center for Infectious Disease"/>
            <person name="Wu L."/>
            <person name="Ma J."/>
        </authorList>
    </citation>
    <scope>NUCLEOTIDE SEQUENCE [LARGE SCALE GENOMIC DNA]</scope>
    <source>
        <strain evidence="5">JCM 18306</strain>
    </source>
</reference>
<sequence length="161" mass="17058">MKTDRGGTSPTQRCNRPGGALLRMSETETAHTASAARPVVVEDDSPAGVPRAREVARAFAGNLEPAPAAETTETLALVVSELATNALRHGGGRYRMRLHADRDALYVAMSDPSPAPPRERTPDLNGATGGFGWHMVRRLTSNISITTGPGRGKTLHAALPR</sequence>
<name>A0ABP9SY22_9ACTN</name>
<feature type="region of interest" description="Disordered" evidence="2">
    <location>
        <begin position="1"/>
        <end position="47"/>
    </location>
</feature>
<dbReference type="InterPro" id="IPR050267">
    <property type="entry name" value="Anti-sigma-factor_SerPK"/>
</dbReference>
<keyword evidence="1" id="KW-0723">Serine/threonine-protein kinase</keyword>
<evidence type="ECO:0000256" key="1">
    <source>
        <dbReference type="ARBA" id="ARBA00022527"/>
    </source>
</evidence>
<dbReference type="Proteomes" id="UP001499878">
    <property type="component" value="Unassembled WGS sequence"/>
</dbReference>
<keyword evidence="5" id="KW-1185">Reference proteome</keyword>
<accession>A0ABP9SY22</accession>
<feature type="compositionally biased region" description="Polar residues" evidence="2">
    <location>
        <begin position="1"/>
        <end position="14"/>
    </location>
</feature>
<dbReference type="CDD" id="cd16936">
    <property type="entry name" value="HATPase_RsbW-like"/>
    <property type="match status" value="1"/>
</dbReference>
<evidence type="ECO:0000313" key="4">
    <source>
        <dbReference type="EMBL" id="GAA5206320.1"/>
    </source>
</evidence>
<dbReference type="Gene3D" id="3.30.565.10">
    <property type="entry name" value="Histidine kinase-like ATPase, C-terminal domain"/>
    <property type="match status" value="1"/>
</dbReference>
<gene>
    <name evidence="4" type="ORF">GCM10023323_17270</name>
</gene>